<feature type="region of interest" description="Disordered" evidence="3">
    <location>
        <begin position="443"/>
        <end position="470"/>
    </location>
</feature>
<reference evidence="5" key="3">
    <citation type="submission" date="2022-01" db="UniProtKB">
        <authorList>
            <consortium name="EnsemblPlants"/>
        </authorList>
    </citation>
    <scope>IDENTIFICATION</scope>
    <source>
        <strain evidence="5">subsp. vulgare</strain>
    </source>
</reference>
<dbReference type="GO" id="GO:0015074">
    <property type="term" value="P:DNA integration"/>
    <property type="evidence" value="ECO:0007669"/>
    <property type="project" value="InterPro"/>
</dbReference>
<dbReference type="AlphaFoldDB" id="A0A8I6YRY4"/>
<dbReference type="GO" id="GO:0003676">
    <property type="term" value="F:nucleic acid binding"/>
    <property type="evidence" value="ECO:0007669"/>
    <property type="project" value="InterPro"/>
</dbReference>
<keyword evidence="6" id="KW-1185">Reference proteome</keyword>
<accession>A0A8I6YRY4</accession>
<dbReference type="Pfam" id="PF25597">
    <property type="entry name" value="SH3_retrovirus"/>
    <property type="match status" value="1"/>
</dbReference>
<dbReference type="SUPFAM" id="SSF53098">
    <property type="entry name" value="Ribonuclease H-like"/>
    <property type="match status" value="1"/>
</dbReference>
<keyword evidence="1" id="KW-0479">Metal-binding</keyword>
<name>A0A8I6YRY4_HORVV</name>
<dbReference type="Gene3D" id="3.30.420.10">
    <property type="entry name" value="Ribonuclease H-like superfamily/Ribonuclease H"/>
    <property type="match status" value="1"/>
</dbReference>
<dbReference type="InterPro" id="IPR057670">
    <property type="entry name" value="SH3_retrovirus"/>
</dbReference>
<dbReference type="GO" id="GO:0046872">
    <property type="term" value="F:metal ion binding"/>
    <property type="evidence" value="ECO:0007669"/>
    <property type="project" value="UniProtKB-KW"/>
</dbReference>
<keyword evidence="2" id="KW-0378">Hydrolase</keyword>
<evidence type="ECO:0000256" key="1">
    <source>
        <dbReference type="ARBA" id="ARBA00022723"/>
    </source>
</evidence>
<proteinExistence type="predicted"/>
<dbReference type="Pfam" id="PF07727">
    <property type="entry name" value="RVT_2"/>
    <property type="match status" value="1"/>
</dbReference>
<sequence>MAGDSNLLYDFMQAIRPYMSIVFGGGSKGQVIGLGKVAITNDMSIANVMLVQSLQYHLLSVRQLASVGYDTLFGLTDVKVFKRDTLEVAFVGELDGNLYTVDFSKESTFHTTCLMAKADMGWLWHRRLAHVGMKNLQNLLNGNHILGLTNVSFKKDRVCSACIAGKQHQSRHPPKNIVSTLRLLELLHVDLFGPSSWASLGGKKYGLVIVDDYSRYTWVFFLKSKDETKVTFIDFAKQAQRKFDKDIKAVRSDNGSEFKNYTLEEFLSDEGIEHQYSAPYTPQQNGVAKRKNRTLVEMARSMLDEYKSPHSFWAEAVNTACHASNRLFLRSILEKTPYELLTGNKPNVKYFRVFGCKCFILNKRERLGKFQSKTTEGIFVGYGSNSHAYRVYNKSTGCVIETCDMTFDEFNRSHGEQVDLNDAGEEDSPQDILNMGVGAVLPMEQRPHDDDEDDESISHPQDSSLPVPPQDISIPIIPVVEDQVGEHVSHRDDTQEQVDLQEVDQSMGMFDDEPQQVQREDEYLPPHINDPYVEDVDDGNEVEPRETLTSIMPRVAGRVDIDQILTGLSEGRVTRKQLTNFCAHFSFVSSTVPHRVQDALCDNDWLLAMQEELNSFTRNEVWSLVERPTEEHNVIGTKWIFKNKEDENGTVLRNKARLVAQGYSQVEGLDFGETFAHVACLESIRILLAYAAFNGFTLHQMDVKSAFLNGPLQEEVYVSQPPGFVDPHHKDHVYKLHKALYGLKQAPRAWYDHLKKFLLNYGFVVGVIDPTLFTKRENGDLI</sequence>
<dbReference type="InterPro" id="IPR025724">
    <property type="entry name" value="GAG-pre-integrase_dom"/>
</dbReference>
<dbReference type="Proteomes" id="UP000011116">
    <property type="component" value="Chromosome 6H"/>
</dbReference>
<reference evidence="6" key="1">
    <citation type="journal article" date="2012" name="Nature">
        <title>A physical, genetic and functional sequence assembly of the barley genome.</title>
        <authorList>
            <consortium name="The International Barley Genome Sequencing Consortium"/>
            <person name="Mayer K.F."/>
            <person name="Waugh R."/>
            <person name="Brown J.W."/>
            <person name="Schulman A."/>
            <person name="Langridge P."/>
            <person name="Platzer M."/>
            <person name="Fincher G.B."/>
            <person name="Muehlbauer G.J."/>
            <person name="Sato K."/>
            <person name="Close T.J."/>
            <person name="Wise R.P."/>
            <person name="Stein N."/>
        </authorList>
    </citation>
    <scope>NUCLEOTIDE SEQUENCE [LARGE SCALE GENOMIC DNA]</scope>
    <source>
        <strain evidence="6">cv. Morex</strain>
    </source>
</reference>
<evidence type="ECO:0000313" key="6">
    <source>
        <dbReference type="Proteomes" id="UP000011116"/>
    </source>
</evidence>
<dbReference type="InterPro" id="IPR039537">
    <property type="entry name" value="Retrotran_Ty1/copia-like"/>
</dbReference>
<dbReference type="Pfam" id="PF00665">
    <property type="entry name" value="rve"/>
    <property type="match status" value="1"/>
</dbReference>
<dbReference type="PROSITE" id="PS50994">
    <property type="entry name" value="INTEGRASE"/>
    <property type="match status" value="1"/>
</dbReference>
<dbReference type="EnsemblPlants" id="HORVU.MOREX.r3.6HG0574350.1">
    <property type="protein sequence ID" value="HORVU.MOREX.r3.6HG0574350.1.CDS1"/>
    <property type="gene ID" value="HORVU.MOREX.r3.6HG0574350"/>
</dbReference>
<evidence type="ECO:0000256" key="2">
    <source>
        <dbReference type="ARBA" id="ARBA00022801"/>
    </source>
</evidence>
<dbReference type="InterPro" id="IPR012337">
    <property type="entry name" value="RNaseH-like_sf"/>
</dbReference>
<evidence type="ECO:0000259" key="4">
    <source>
        <dbReference type="PROSITE" id="PS50994"/>
    </source>
</evidence>
<dbReference type="Gramene" id="HORVU.MOREX.r3.6HG0574350.1">
    <property type="protein sequence ID" value="HORVU.MOREX.r3.6HG0574350.1.CDS1"/>
    <property type="gene ID" value="HORVU.MOREX.r3.6HG0574350"/>
</dbReference>
<dbReference type="SUPFAM" id="SSF56672">
    <property type="entry name" value="DNA/RNA polymerases"/>
    <property type="match status" value="1"/>
</dbReference>
<evidence type="ECO:0000256" key="3">
    <source>
        <dbReference type="SAM" id="MobiDB-lite"/>
    </source>
</evidence>
<dbReference type="GO" id="GO:0016787">
    <property type="term" value="F:hydrolase activity"/>
    <property type="evidence" value="ECO:0007669"/>
    <property type="project" value="UniProtKB-KW"/>
</dbReference>
<organism evidence="5 6">
    <name type="scientific">Hordeum vulgare subsp. vulgare</name>
    <name type="common">Domesticated barley</name>
    <dbReference type="NCBI Taxonomy" id="112509"/>
    <lineage>
        <taxon>Eukaryota</taxon>
        <taxon>Viridiplantae</taxon>
        <taxon>Streptophyta</taxon>
        <taxon>Embryophyta</taxon>
        <taxon>Tracheophyta</taxon>
        <taxon>Spermatophyta</taxon>
        <taxon>Magnoliopsida</taxon>
        <taxon>Liliopsida</taxon>
        <taxon>Poales</taxon>
        <taxon>Poaceae</taxon>
        <taxon>BOP clade</taxon>
        <taxon>Pooideae</taxon>
        <taxon>Triticodae</taxon>
        <taxon>Triticeae</taxon>
        <taxon>Hordeinae</taxon>
        <taxon>Hordeum</taxon>
    </lineage>
</organism>
<reference evidence="5" key="2">
    <citation type="submission" date="2020-10" db="EMBL/GenBank/DDBJ databases">
        <authorList>
            <person name="Scholz U."/>
            <person name="Mascher M."/>
            <person name="Fiebig A."/>
        </authorList>
    </citation>
    <scope>NUCLEOTIDE SEQUENCE [LARGE SCALE GENOMIC DNA]</scope>
    <source>
        <strain evidence="5">cv. Morex</strain>
    </source>
</reference>
<dbReference type="InterPro" id="IPR043502">
    <property type="entry name" value="DNA/RNA_pol_sf"/>
</dbReference>
<dbReference type="InterPro" id="IPR036397">
    <property type="entry name" value="RNaseH_sf"/>
</dbReference>
<protein>
    <recommendedName>
        <fullName evidence="4">Integrase catalytic domain-containing protein</fullName>
    </recommendedName>
</protein>
<dbReference type="InterPro" id="IPR001584">
    <property type="entry name" value="Integrase_cat-core"/>
</dbReference>
<feature type="domain" description="Integrase catalytic" evidence="4">
    <location>
        <begin position="170"/>
        <end position="345"/>
    </location>
</feature>
<dbReference type="InterPro" id="IPR013103">
    <property type="entry name" value="RVT_2"/>
</dbReference>
<dbReference type="Pfam" id="PF13976">
    <property type="entry name" value="gag_pre-integrs"/>
    <property type="match status" value="1"/>
</dbReference>
<evidence type="ECO:0000313" key="5">
    <source>
        <dbReference type="EnsemblPlants" id="HORVU.MOREX.r3.6HG0574350.1.CDS1"/>
    </source>
</evidence>
<dbReference type="PANTHER" id="PTHR42648">
    <property type="entry name" value="TRANSPOSASE, PUTATIVE-RELATED"/>
    <property type="match status" value="1"/>
</dbReference>
<dbReference type="PANTHER" id="PTHR42648:SF21">
    <property type="entry name" value="CYSTEINE-RICH RLK (RECEPTOR-LIKE PROTEIN KINASE) 8"/>
    <property type="match status" value="1"/>
</dbReference>